<gene>
    <name evidence="1" type="ORF">Godav_011617</name>
</gene>
<dbReference type="AlphaFoldDB" id="A0A7J8RBB7"/>
<proteinExistence type="predicted"/>
<protein>
    <submittedName>
        <fullName evidence="1">Uncharacterized protein</fullName>
    </submittedName>
</protein>
<evidence type="ECO:0000313" key="1">
    <source>
        <dbReference type="EMBL" id="MBA0610840.1"/>
    </source>
</evidence>
<evidence type="ECO:0000313" key="2">
    <source>
        <dbReference type="Proteomes" id="UP000593561"/>
    </source>
</evidence>
<reference evidence="1 2" key="1">
    <citation type="journal article" date="2019" name="Genome Biol. Evol.">
        <title>Insights into the evolution of the New World diploid cottons (Gossypium, subgenus Houzingenia) based on genome sequencing.</title>
        <authorList>
            <person name="Grover C.E."/>
            <person name="Arick M.A. 2nd"/>
            <person name="Thrash A."/>
            <person name="Conover J.L."/>
            <person name="Sanders W.S."/>
            <person name="Peterson D.G."/>
            <person name="Frelichowski J.E."/>
            <person name="Scheffler J.A."/>
            <person name="Scheffler B.E."/>
            <person name="Wendel J.F."/>
        </authorList>
    </citation>
    <scope>NUCLEOTIDE SEQUENCE [LARGE SCALE GENOMIC DNA]</scope>
    <source>
        <strain evidence="1">27</strain>
        <tissue evidence="1">Leaf</tissue>
    </source>
</reference>
<comment type="caution">
    <text evidence="1">The sequence shown here is derived from an EMBL/GenBank/DDBJ whole genome shotgun (WGS) entry which is preliminary data.</text>
</comment>
<feature type="non-terminal residue" evidence="1">
    <location>
        <position position="51"/>
    </location>
</feature>
<name>A0A7J8RBB7_GOSDV</name>
<keyword evidence="2" id="KW-1185">Reference proteome</keyword>
<accession>A0A7J8RBB7</accession>
<organism evidence="1 2">
    <name type="scientific">Gossypium davidsonii</name>
    <name type="common">Davidson's cotton</name>
    <name type="synonym">Gossypium klotzschianum subsp. davidsonii</name>
    <dbReference type="NCBI Taxonomy" id="34287"/>
    <lineage>
        <taxon>Eukaryota</taxon>
        <taxon>Viridiplantae</taxon>
        <taxon>Streptophyta</taxon>
        <taxon>Embryophyta</taxon>
        <taxon>Tracheophyta</taxon>
        <taxon>Spermatophyta</taxon>
        <taxon>Magnoliopsida</taxon>
        <taxon>eudicotyledons</taxon>
        <taxon>Gunneridae</taxon>
        <taxon>Pentapetalae</taxon>
        <taxon>rosids</taxon>
        <taxon>malvids</taxon>
        <taxon>Malvales</taxon>
        <taxon>Malvaceae</taxon>
        <taxon>Malvoideae</taxon>
        <taxon>Gossypium</taxon>
    </lineage>
</organism>
<dbReference type="Proteomes" id="UP000593561">
    <property type="component" value="Unassembled WGS sequence"/>
</dbReference>
<sequence length="51" mass="5679">MRFRLSRFLLPCFTLPIRKPPPPPPSPSRCLPASCFRAGTGSVKVIDLQIL</sequence>
<dbReference type="EMBL" id="JABFAC010000004">
    <property type="protein sequence ID" value="MBA0610840.1"/>
    <property type="molecule type" value="Genomic_DNA"/>
</dbReference>